<feature type="non-terminal residue" evidence="1">
    <location>
        <position position="117"/>
    </location>
</feature>
<gene>
    <name evidence="1" type="ORF">AMORRO_LOCUS15782</name>
</gene>
<reference evidence="1" key="1">
    <citation type="submission" date="2021-06" db="EMBL/GenBank/DDBJ databases">
        <authorList>
            <person name="Kallberg Y."/>
            <person name="Tangrot J."/>
            <person name="Rosling A."/>
        </authorList>
    </citation>
    <scope>NUCLEOTIDE SEQUENCE</scope>
    <source>
        <strain evidence="1">CL551</strain>
    </source>
</reference>
<dbReference type="Proteomes" id="UP000789342">
    <property type="component" value="Unassembled WGS sequence"/>
</dbReference>
<dbReference type="EMBL" id="CAJVPV010039698">
    <property type="protein sequence ID" value="CAG8758887.1"/>
    <property type="molecule type" value="Genomic_DNA"/>
</dbReference>
<accession>A0A9N9J2D7</accession>
<organism evidence="1 2">
    <name type="scientific">Acaulospora morrowiae</name>
    <dbReference type="NCBI Taxonomy" id="94023"/>
    <lineage>
        <taxon>Eukaryota</taxon>
        <taxon>Fungi</taxon>
        <taxon>Fungi incertae sedis</taxon>
        <taxon>Mucoromycota</taxon>
        <taxon>Glomeromycotina</taxon>
        <taxon>Glomeromycetes</taxon>
        <taxon>Diversisporales</taxon>
        <taxon>Acaulosporaceae</taxon>
        <taxon>Acaulospora</taxon>
    </lineage>
</organism>
<name>A0A9N9J2D7_9GLOM</name>
<comment type="caution">
    <text evidence="1">The sequence shown here is derived from an EMBL/GenBank/DDBJ whole genome shotgun (WGS) entry which is preliminary data.</text>
</comment>
<evidence type="ECO:0000313" key="2">
    <source>
        <dbReference type="Proteomes" id="UP000789342"/>
    </source>
</evidence>
<evidence type="ECO:0000313" key="1">
    <source>
        <dbReference type="EMBL" id="CAG8758887.1"/>
    </source>
</evidence>
<sequence>IRSKHSAISHTLVTVHMNGGRTGSAKERPYGRDLFFPYGGKPFTHKGLKIQVLYLSSPREYVSILKRERFFEVPVTIKIQDLIRVLTSVWILKKAIIDCVDTVNLQDHNLIDLRKEL</sequence>
<dbReference type="OrthoDB" id="5340906at2759"/>
<protein>
    <submittedName>
        <fullName evidence="1">18392_t:CDS:1</fullName>
    </submittedName>
</protein>
<proteinExistence type="predicted"/>
<keyword evidence="2" id="KW-1185">Reference proteome</keyword>
<dbReference type="AlphaFoldDB" id="A0A9N9J2D7"/>
<feature type="non-terminal residue" evidence="1">
    <location>
        <position position="1"/>
    </location>
</feature>